<evidence type="ECO:0000313" key="1">
    <source>
        <dbReference type="EMBL" id="CAA9480273.1"/>
    </source>
</evidence>
<sequence length="32" mass="3376">RGRKTAKLTLTLTVRDAAGNTATKTTTVTART</sequence>
<reference evidence="1" key="1">
    <citation type="submission" date="2020-02" db="EMBL/GenBank/DDBJ databases">
        <authorList>
            <person name="Meier V. D."/>
        </authorList>
    </citation>
    <scope>NUCLEOTIDE SEQUENCE</scope>
    <source>
        <strain evidence="1">AVDCRST_MAG85</strain>
    </source>
</reference>
<proteinExistence type="predicted"/>
<dbReference type="EMBL" id="CADCVT010000064">
    <property type="protein sequence ID" value="CAA9480273.1"/>
    <property type="molecule type" value="Genomic_DNA"/>
</dbReference>
<dbReference type="AlphaFoldDB" id="A0A6J4S124"/>
<feature type="non-terminal residue" evidence="1">
    <location>
        <position position="1"/>
    </location>
</feature>
<organism evidence="1">
    <name type="scientific">uncultured Solirubrobacteraceae bacterium</name>
    <dbReference type="NCBI Taxonomy" id="1162706"/>
    <lineage>
        <taxon>Bacteria</taxon>
        <taxon>Bacillati</taxon>
        <taxon>Actinomycetota</taxon>
        <taxon>Thermoleophilia</taxon>
        <taxon>Solirubrobacterales</taxon>
        <taxon>Solirubrobacteraceae</taxon>
        <taxon>environmental samples</taxon>
    </lineage>
</organism>
<accession>A0A6J4S124</accession>
<protein>
    <submittedName>
        <fullName evidence="1">Uncharacterized protein</fullName>
    </submittedName>
</protein>
<gene>
    <name evidence="1" type="ORF">AVDCRST_MAG85-623</name>
</gene>
<name>A0A6J4S124_9ACTN</name>